<organism evidence="1 2">
    <name type="scientific">Trichoderma harzianum</name>
    <name type="common">Hypocrea lixii</name>
    <dbReference type="NCBI Taxonomy" id="5544"/>
    <lineage>
        <taxon>Eukaryota</taxon>
        <taxon>Fungi</taxon>
        <taxon>Dikarya</taxon>
        <taxon>Ascomycota</taxon>
        <taxon>Pezizomycotina</taxon>
        <taxon>Sordariomycetes</taxon>
        <taxon>Hypocreomycetidae</taxon>
        <taxon>Hypocreales</taxon>
        <taxon>Hypocreaceae</taxon>
        <taxon>Trichoderma</taxon>
    </lineage>
</organism>
<gene>
    <name evidence="1" type="ORF">THAR02_10985</name>
</gene>
<comment type="caution">
    <text evidence="1">The sequence shown here is derived from an EMBL/GenBank/DDBJ whole genome shotgun (WGS) entry which is preliminary data.</text>
</comment>
<sequence>MITGALLTLCSAPRMKPDNLSKEYVELRKVGIKAVIVAAKEGTLGPNLIVPYHECFAFSVAEIVWGINNNTTDDSTPPVDDFIRLVVELKVTETKIWLFDENFRRNIDSVMEDGERISGGDDSRIIRVGRRQYVEVESHDIEPIPDEGTEDMSAWDFLNYFSPFEASKTIDIGVFVSK</sequence>
<dbReference type="AlphaFoldDB" id="A0A0F9WUS2"/>
<reference evidence="2" key="1">
    <citation type="journal article" date="2015" name="Genome Announc.">
        <title>Draft whole-genome sequence of the biocontrol agent Trichoderma harzianum T6776.</title>
        <authorList>
            <person name="Baroncelli R."/>
            <person name="Piaggeschi G."/>
            <person name="Fiorini L."/>
            <person name="Bertolini E."/>
            <person name="Zapparata A."/>
            <person name="Pe M.E."/>
            <person name="Sarrocco S."/>
            <person name="Vannacci G."/>
        </authorList>
    </citation>
    <scope>NUCLEOTIDE SEQUENCE [LARGE SCALE GENOMIC DNA]</scope>
    <source>
        <strain evidence="2">T6776</strain>
    </source>
</reference>
<dbReference type="EMBL" id="JOKZ01000693">
    <property type="protein sequence ID" value="KKO96910.1"/>
    <property type="molecule type" value="Genomic_DNA"/>
</dbReference>
<accession>A0A0F9WUS2</accession>
<evidence type="ECO:0000313" key="2">
    <source>
        <dbReference type="Proteomes" id="UP000034112"/>
    </source>
</evidence>
<protein>
    <submittedName>
        <fullName evidence="1">Uncharacterized protein</fullName>
    </submittedName>
</protein>
<dbReference type="Proteomes" id="UP000034112">
    <property type="component" value="Unassembled WGS sequence"/>
</dbReference>
<evidence type="ECO:0000313" key="1">
    <source>
        <dbReference type="EMBL" id="KKO96910.1"/>
    </source>
</evidence>
<proteinExistence type="predicted"/>
<name>A0A0F9WUS2_TRIHA</name>